<dbReference type="EMBL" id="CADCVT010000213">
    <property type="protein sequence ID" value="CAA9504754.1"/>
    <property type="molecule type" value="Genomic_DNA"/>
</dbReference>
<dbReference type="PANTHER" id="PTHR47829">
    <property type="entry name" value="HYDROLASE, PUTATIVE (AFU_ORTHOLOGUE AFUA_1G12880)-RELATED"/>
    <property type="match status" value="1"/>
</dbReference>
<keyword evidence="2" id="KW-0808">Transferase</keyword>
<dbReference type="SUPFAM" id="SSF56112">
    <property type="entry name" value="Protein kinase-like (PK-like)"/>
    <property type="match status" value="1"/>
</dbReference>
<accession>A0A6J4STC8</accession>
<reference evidence="2" key="1">
    <citation type="submission" date="2020-02" db="EMBL/GenBank/DDBJ databases">
        <authorList>
            <person name="Meier V. D."/>
        </authorList>
    </citation>
    <scope>NUCLEOTIDE SEQUENCE</scope>
    <source>
        <strain evidence="2">AVDCRST_MAG85</strain>
    </source>
</reference>
<proteinExistence type="predicted"/>
<name>A0A6J4STC8_9ACTN</name>
<dbReference type="InterPro" id="IPR002575">
    <property type="entry name" value="Aminoglycoside_PTrfase"/>
</dbReference>
<protein>
    <submittedName>
        <fullName evidence="2">Acyl-CoA dehydrogenase, putative phosphotransferase</fullName>
    </submittedName>
</protein>
<evidence type="ECO:0000259" key="1">
    <source>
        <dbReference type="Pfam" id="PF01636"/>
    </source>
</evidence>
<dbReference type="InterPro" id="IPR052898">
    <property type="entry name" value="ACAD10-like"/>
</dbReference>
<dbReference type="InterPro" id="IPR011009">
    <property type="entry name" value="Kinase-like_dom_sf"/>
</dbReference>
<gene>
    <name evidence="2" type="ORF">AVDCRST_MAG85-1982</name>
</gene>
<dbReference type="InterPro" id="IPR041726">
    <property type="entry name" value="ACAD10_11_N"/>
</dbReference>
<sequence>VGEGHSNVTFVIRRGDWEAVIRRPPRPPLPPSAHDVLREARVLEATQGQARVPEILAVCADESVIGAPFYVMEKVEGHVVTSAVPTELGSIDDRRRMGEQLVDTLVEIHAVDWQAAGLEGFGKPTGYLERQLRRFGGLWEHNKTREIAAVENVGEWLRANLPDSPPATIVHGDFRLGNVMFGPSSPADLIAVFDWEMATIGDPLADLGYLCTLWVDRDDPPLGKFELNAVTREDGFPTRAELVARYEEKSGRSMTDIRWYQTLALWKSIVFMEGNYKRAVSGATDDPYLKAFGDGVLELAKRAEERALE</sequence>
<dbReference type="PANTHER" id="PTHR47829:SF1">
    <property type="entry name" value="HAD FAMILY PHOSPHATASE"/>
    <property type="match status" value="1"/>
</dbReference>
<feature type="domain" description="Aminoglycoside phosphotransferase" evidence="1">
    <location>
        <begin position="2"/>
        <end position="224"/>
    </location>
</feature>
<feature type="non-terminal residue" evidence="2">
    <location>
        <position position="1"/>
    </location>
</feature>
<dbReference type="Pfam" id="PF01636">
    <property type="entry name" value="APH"/>
    <property type="match status" value="1"/>
</dbReference>
<dbReference type="AlphaFoldDB" id="A0A6J4STC8"/>
<dbReference type="CDD" id="cd05154">
    <property type="entry name" value="ACAD10_11_N-like"/>
    <property type="match status" value="1"/>
</dbReference>
<dbReference type="GO" id="GO:0016740">
    <property type="term" value="F:transferase activity"/>
    <property type="evidence" value="ECO:0007669"/>
    <property type="project" value="UniProtKB-KW"/>
</dbReference>
<evidence type="ECO:0000313" key="2">
    <source>
        <dbReference type="EMBL" id="CAA9504754.1"/>
    </source>
</evidence>
<dbReference type="Gene3D" id="3.90.1200.10">
    <property type="match status" value="1"/>
</dbReference>
<organism evidence="2">
    <name type="scientific">uncultured Solirubrobacteraceae bacterium</name>
    <dbReference type="NCBI Taxonomy" id="1162706"/>
    <lineage>
        <taxon>Bacteria</taxon>
        <taxon>Bacillati</taxon>
        <taxon>Actinomycetota</taxon>
        <taxon>Thermoleophilia</taxon>
        <taxon>Solirubrobacterales</taxon>
        <taxon>Solirubrobacteraceae</taxon>
        <taxon>environmental samples</taxon>
    </lineage>
</organism>
<dbReference type="Gene3D" id="3.30.200.20">
    <property type="entry name" value="Phosphorylase Kinase, domain 1"/>
    <property type="match status" value="1"/>
</dbReference>